<feature type="repeat" description="WD" evidence="9">
    <location>
        <begin position="118"/>
        <end position="159"/>
    </location>
</feature>
<dbReference type="SMART" id="SM00320">
    <property type="entry name" value="WD40"/>
    <property type="match status" value="5"/>
</dbReference>
<evidence type="ECO:0000256" key="7">
    <source>
        <dbReference type="ARBA" id="ARBA00023204"/>
    </source>
</evidence>
<dbReference type="PROSITE" id="PS00678">
    <property type="entry name" value="WD_REPEATS_1"/>
    <property type="match status" value="1"/>
</dbReference>
<keyword evidence="11" id="KW-0472">Membrane</keyword>
<dbReference type="GO" id="GO:0006335">
    <property type="term" value="P:DNA replication-dependent chromatin assembly"/>
    <property type="evidence" value="ECO:0007669"/>
    <property type="project" value="InterPro"/>
</dbReference>
<feature type="repeat" description="WD" evidence="9">
    <location>
        <begin position="174"/>
        <end position="215"/>
    </location>
</feature>
<dbReference type="InterPro" id="IPR001680">
    <property type="entry name" value="WD40_rpt"/>
</dbReference>
<evidence type="ECO:0000313" key="14">
    <source>
        <dbReference type="Proteomes" id="UP001152799"/>
    </source>
</evidence>
<dbReference type="SUPFAM" id="SSF50978">
    <property type="entry name" value="WD40 repeat-like"/>
    <property type="match status" value="1"/>
</dbReference>
<feature type="compositionally biased region" description="Polar residues" evidence="10">
    <location>
        <begin position="817"/>
        <end position="830"/>
    </location>
</feature>
<dbReference type="GO" id="GO:0006334">
    <property type="term" value="P:nucleosome assembly"/>
    <property type="evidence" value="ECO:0007669"/>
    <property type="project" value="TreeGrafter"/>
</dbReference>
<evidence type="ECO:0000256" key="5">
    <source>
        <dbReference type="ARBA" id="ARBA00022763"/>
    </source>
</evidence>
<feature type="compositionally biased region" description="Basic and acidic residues" evidence="10">
    <location>
        <begin position="882"/>
        <end position="905"/>
    </location>
</feature>
<evidence type="ECO:0000256" key="11">
    <source>
        <dbReference type="SAM" id="Phobius"/>
    </source>
</evidence>
<accession>A0A9N9QMY5</accession>
<dbReference type="PANTHER" id="PTHR15271">
    <property type="entry name" value="CHROMATIN ASSEMBLY FACTOR 1 SUBUNIT B"/>
    <property type="match status" value="1"/>
</dbReference>
<keyword evidence="3 9" id="KW-0853">WD repeat</keyword>
<dbReference type="GO" id="GO:0006281">
    <property type="term" value="P:DNA repair"/>
    <property type="evidence" value="ECO:0007669"/>
    <property type="project" value="UniProtKB-KW"/>
</dbReference>
<evidence type="ECO:0000256" key="9">
    <source>
        <dbReference type="PROSITE-ProRule" id="PRU00221"/>
    </source>
</evidence>
<keyword evidence="5" id="KW-0227">DNA damage</keyword>
<evidence type="ECO:0000259" key="12">
    <source>
        <dbReference type="Pfam" id="PF24105"/>
    </source>
</evidence>
<keyword evidence="4" id="KW-0677">Repeat</keyword>
<dbReference type="Pfam" id="PF24105">
    <property type="entry name" value="Beta-prop_CAF1B_HIR1"/>
    <property type="match status" value="1"/>
</dbReference>
<feature type="compositionally biased region" description="Basic and acidic residues" evidence="10">
    <location>
        <begin position="589"/>
        <end position="601"/>
    </location>
</feature>
<feature type="compositionally biased region" description="Basic and acidic residues" evidence="10">
    <location>
        <begin position="661"/>
        <end position="670"/>
    </location>
</feature>
<dbReference type="InterPro" id="IPR045145">
    <property type="entry name" value="PTHR15271"/>
</dbReference>
<evidence type="ECO:0000256" key="2">
    <source>
        <dbReference type="ARBA" id="ARBA00007306"/>
    </source>
</evidence>
<dbReference type="OrthoDB" id="71227at2759"/>
<dbReference type="GO" id="GO:0005634">
    <property type="term" value="C:nucleus"/>
    <property type="evidence" value="ECO:0007669"/>
    <property type="project" value="UniProtKB-SubCell"/>
</dbReference>
<keyword evidence="14" id="KW-1185">Reference proteome</keyword>
<dbReference type="InterPro" id="IPR019775">
    <property type="entry name" value="WD40_repeat_CS"/>
</dbReference>
<feature type="region of interest" description="Disordered" evidence="10">
    <location>
        <begin position="565"/>
        <end position="601"/>
    </location>
</feature>
<keyword evidence="11" id="KW-1133">Transmembrane helix</keyword>
<organism evidence="13 14">
    <name type="scientific">Ceutorhynchus assimilis</name>
    <name type="common">cabbage seed weevil</name>
    <dbReference type="NCBI Taxonomy" id="467358"/>
    <lineage>
        <taxon>Eukaryota</taxon>
        <taxon>Metazoa</taxon>
        <taxon>Ecdysozoa</taxon>
        <taxon>Arthropoda</taxon>
        <taxon>Hexapoda</taxon>
        <taxon>Insecta</taxon>
        <taxon>Pterygota</taxon>
        <taxon>Neoptera</taxon>
        <taxon>Endopterygota</taxon>
        <taxon>Coleoptera</taxon>
        <taxon>Polyphaga</taxon>
        <taxon>Cucujiformia</taxon>
        <taxon>Curculionidae</taxon>
        <taxon>Ceutorhynchinae</taxon>
        <taxon>Ceutorhynchus</taxon>
    </lineage>
</organism>
<gene>
    <name evidence="13" type="ORF">CEUTPL_LOCUS12799</name>
</gene>
<proteinExistence type="inferred from homology"/>
<feature type="region of interest" description="Disordered" evidence="10">
    <location>
        <begin position="868"/>
        <end position="984"/>
    </location>
</feature>
<evidence type="ECO:0000256" key="10">
    <source>
        <dbReference type="SAM" id="MobiDB-lite"/>
    </source>
</evidence>
<feature type="repeat" description="WD" evidence="9">
    <location>
        <begin position="216"/>
        <end position="248"/>
    </location>
</feature>
<feature type="compositionally biased region" description="Polar residues" evidence="10">
    <location>
        <begin position="950"/>
        <end position="961"/>
    </location>
</feature>
<keyword evidence="8" id="KW-0539">Nucleus</keyword>
<dbReference type="Gene3D" id="2.130.10.10">
    <property type="entry name" value="YVTN repeat-like/Quinoprotein amine dehydrogenase"/>
    <property type="match status" value="2"/>
</dbReference>
<name>A0A9N9QMY5_9CUCU</name>
<dbReference type="AlphaFoldDB" id="A0A9N9QMY5"/>
<evidence type="ECO:0000256" key="8">
    <source>
        <dbReference type="ARBA" id="ARBA00023242"/>
    </source>
</evidence>
<dbReference type="InterPro" id="IPR055410">
    <property type="entry name" value="Beta-prop_CAF1B_HIR1"/>
</dbReference>
<keyword evidence="7" id="KW-0234">DNA repair</keyword>
<feature type="compositionally biased region" description="Low complexity" evidence="10">
    <location>
        <begin position="806"/>
        <end position="816"/>
    </location>
</feature>
<dbReference type="PANTHER" id="PTHR15271:SF4">
    <property type="entry name" value="CHROMATIN ASSEMBLY FACTOR 1 SUBUNIT B"/>
    <property type="match status" value="1"/>
</dbReference>
<dbReference type="InterPro" id="IPR036322">
    <property type="entry name" value="WD40_repeat_dom_sf"/>
</dbReference>
<evidence type="ECO:0000256" key="3">
    <source>
        <dbReference type="ARBA" id="ARBA00022574"/>
    </source>
</evidence>
<feature type="compositionally biased region" description="Low complexity" evidence="10">
    <location>
        <begin position="707"/>
        <end position="720"/>
    </location>
</feature>
<keyword evidence="6" id="KW-0156">Chromatin regulator</keyword>
<feature type="region of interest" description="Disordered" evidence="10">
    <location>
        <begin position="651"/>
        <end position="779"/>
    </location>
</feature>
<dbReference type="EMBL" id="OU892284">
    <property type="protein sequence ID" value="CAG9772387.1"/>
    <property type="molecule type" value="Genomic_DNA"/>
</dbReference>
<dbReference type="Proteomes" id="UP001152799">
    <property type="component" value="Chromosome 8"/>
</dbReference>
<comment type="similarity">
    <text evidence="2">Belongs to the WD repeat HIR1 family.</text>
</comment>
<comment type="subcellular location">
    <subcellularLocation>
        <location evidence="1">Nucleus</location>
    </subcellularLocation>
</comment>
<dbReference type="FunFam" id="2.130.10.10:FF:002897">
    <property type="entry name" value="Protein HIRA homolog-like Protein"/>
    <property type="match status" value="1"/>
</dbReference>
<evidence type="ECO:0000256" key="4">
    <source>
        <dbReference type="ARBA" id="ARBA00022737"/>
    </source>
</evidence>
<feature type="compositionally biased region" description="Basic and acidic residues" evidence="10">
    <location>
        <begin position="914"/>
        <end position="949"/>
    </location>
</feature>
<feature type="region of interest" description="Disordered" evidence="10">
    <location>
        <begin position="796"/>
        <end position="830"/>
    </location>
</feature>
<dbReference type="PROSITE" id="PS50294">
    <property type="entry name" value="WD_REPEATS_REGION"/>
    <property type="match status" value="2"/>
</dbReference>
<sequence>MTHDMTHDTSFDLAGNAPMRNAAAAFITNLLKEYFVSLFLIFSIIYNAFYTKLQIIKMKCTIPEISWHNKEPVLSVDIFPEIGQSYRVASAGADSHVLIWQMNIVRTGAVVQELVSDLTKHQRAVNCVRWSTTGRYLASADDDGNIVIWQLKTDNIPLLEGDTGDKEIWNVFKIMRHNDDVYDICWSIDETKIVSGSIDNTAVIWDVGKGQRDHIMSDHKGFVQGVAWDPKNQFIATISTDRICRLFDASGKHVKARIQKGKLASVPEGHFLKNQEAKYFHDDTFKSFFRRLQFTPDGSLLIVPSGHIEVENCKPVNATLIFTLDNLISPSIILPIPVQSSTVVRVSPVLYKLREDGPDPVIILPYRMVFAVGTDHDIILYDTQQPLPFARFQDIHYTRLTDLTWSLNGLLLIASSTDGFCSLITFEEDEIGVPWTAMECETKENVLEISGLEELDKDENVDTNNKDVEKVEDVRLETKKRTSFLEQWALKTPKKIKIGENDEKTIKSDIEMLESPVKDAQKIGVDKPAETINKLIPRRKTQNSEEQINILVPKRIKPTFIEPVASTSKIHDSHNEEITISDSDEGSSESEKQLSQKEQEEYDKAARKIKQFFSKEPLRLENNRQIDSTQTKEKVNLLVPRRIKPICVEPKAVEPSTEMPPKNDENKPSDAKSIAIRTKARKMEKTSLVKNSMANKDSGAKLVAETSSKVNSNESKSVESLPNRHSDLNLIEVEKKVIEPKINKDKEKSKDNRLIEKSSQKTASPEKPNLKLTPSKQKVDVKPDAVINLVSDEEEIITTPKKPKTLKPTSTKKVTPSGKQKTTPRKQTSTLLNFLQKAENSPKTNKEKKVDKVEAVVKETCDNKVIPRLPVELPAESCDQEQEAKLSKASEESSDIKKSLEKKNTVTEINLVESKQEEISDPKKVESKQEEIDDSKKNSGESKQEKTAHTNENVVQSTQGTPRAPRRVPIITLSSPSGKIKRKI</sequence>
<evidence type="ECO:0000313" key="13">
    <source>
        <dbReference type="EMBL" id="CAG9772387.1"/>
    </source>
</evidence>
<protein>
    <recommendedName>
        <fullName evidence="12">CAF1B/HIR1 beta-propeller domain-containing protein</fullName>
    </recommendedName>
</protein>
<feature type="domain" description="CAF1B/HIR1 beta-propeller" evidence="12">
    <location>
        <begin position="58"/>
        <end position="431"/>
    </location>
</feature>
<evidence type="ECO:0000256" key="6">
    <source>
        <dbReference type="ARBA" id="ARBA00022853"/>
    </source>
</evidence>
<dbReference type="InterPro" id="IPR015943">
    <property type="entry name" value="WD40/YVTN_repeat-like_dom_sf"/>
</dbReference>
<reference evidence="13" key="1">
    <citation type="submission" date="2022-01" db="EMBL/GenBank/DDBJ databases">
        <authorList>
            <person name="King R."/>
        </authorList>
    </citation>
    <scope>NUCLEOTIDE SEQUENCE</scope>
</reference>
<dbReference type="PROSITE" id="PS50082">
    <property type="entry name" value="WD_REPEATS_2"/>
    <property type="match status" value="3"/>
</dbReference>
<evidence type="ECO:0000256" key="1">
    <source>
        <dbReference type="ARBA" id="ARBA00004123"/>
    </source>
</evidence>
<feature type="transmembrane region" description="Helical" evidence="11">
    <location>
        <begin position="34"/>
        <end position="50"/>
    </location>
</feature>
<dbReference type="GO" id="GO:0033186">
    <property type="term" value="C:CAF-1 complex"/>
    <property type="evidence" value="ECO:0007669"/>
    <property type="project" value="TreeGrafter"/>
</dbReference>
<keyword evidence="11" id="KW-0812">Transmembrane</keyword>
<feature type="compositionally biased region" description="Basic and acidic residues" evidence="10">
    <location>
        <begin position="722"/>
        <end position="759"/>
    </location>
</feature>